<dbReference type="AlphaFoldDB" id="A0A2G8KCZ2"/>
<reference evidence="2 3" key="1">
    <citation type="journal article" date="2017" name="PLoS Biol.">
        <title>The sea cucumber genome provides insights into morphological evolution and visceral regeneration.</title>
        <authorList>
            <person name="Zhang X."/>
            <person name="Sun L."/>
            <person name="Yuan J."/>
            <person name="Sun Y."/>
            <person name="Gao Y."/>
            <person name="Zhang L."/>
            <person name="Li S."/>
            <person name="Dai H."/>
            <person name="Hamel J.F."/>
            <person name="Liu C."/>
            <person name="Yu Y."/>
            <person name="Liu S."/>
            <person name="Lin W."/>
            <person name="Guo K."/>
            <person name="Jin S."/>
            <person name="Xu P."/>
            <person name="Storey K.B."/>
            <person name="Huan P."/>
            <person name="Zhang T."/>
            <person name="Zhou Y."/>
            <person name="Zhang J."/>
            <person name="Lin C."/>
            <person name="Li X."/>
            <person name="Xing L."/>
            <person name="Huo D."/>
            <person name="Sun M."/>
            <person name="Wang L."/>
            <person name="Mercier A."/>
            <person name="Li F."/>
            <person name="Yang H."/>
            <person name="Xiang J."/>
        </authorList>
    </citation>
    <scope>NUCLEOTIDE SEQUENCE [LARGE SCALE GENOMIC DNA]</scope>
    <source>
        <strain evidence="2">Shaxun</strain>
        <tissue evidence="2">Muscle</tissue>
    </source>
</reference>
<evidence type="ECO:0000313" key="3">
    <source>
        <dbReference type="Proteomes" id="UP000230750"/>
    </source>
</evidence>
<feature type="compositionally biased region" description="Low complexity" evidence="1">
    <location>
        <begin position="38"/>
        <end position="88"/>
    </location>
</feature>
<dbReference type="EMBL" id="MRZV01000681">
    <property type="protein sequence ID" value="PIK45860.1"/>
    <property type="molecule type" value="Genomic_DNA"/>
</dbReference>
<keyword evidence="3" id="KW-1185">Reference proteome</keyword>
<feature type="region of interest" description="Disordered" evidence="1">
    <location>
        <begin position="1"/>
        <end position="88"/>
    </location>
</feature>
<name>A0A2G8KCZ2_STIJA</name>
<sequence length="88" mass="9581">MCGRSKKTTDMSAPTDAPPPYPDGEKADAPPYTEGTAYPPLLQQGYPPMGQPQLQQPAPGYPAQQPAPGYPGGYQQQYWQPQQHTAHQ</sequence>
<dbReference type="Proteomes" id="UP000230750">
    <property type="component" value="Unassembled WGS sequence"/>
</dbReference>
<evidence type="ECO:0000313" key="2">
    <source>
        <dbReference type="EMBL" id="PIK45860.1"/>
    </source>
</evidence>
<gene>
    <name evidence="2" type="ORF">BSL78_17280</name>
</gene>
<organism evidence="2 3">
    <name type="scientific">Stichopus japonicus</name>
    <name type="common">Sea cucumber</name>
    <dbReference type="NCBI Taxonomy" id="307972"/>
    <lineage>
        <taxon>Eukaryota</taxon>
        <taxon>Metazoa</taxon>
        <taxon>Echinodermata</taxon>
        <taxon>Eleutherozoa</taxon>
        <taxon>Echinozoa</taxon>
        <taxon>Holothuroidea</taxon>
        <taxon>Aspidochirotacea</taxon>
        <taxon>Aspidochirotida</taxon>
        <taxon>Stichopodidae</taxon>
        <taxon>Apostichopus</taxon>
    </lineage>
</organism>
<evidence type="ECO:0000256" key="1">
    <source>
        <dbReference type="SAM" id="MobiDB-lite"/>
    </source>
</evidence>
<feature type="non-terminal residue" evidence="2">
    <location>
        <position position="88"/>
    </location>
</feature>
<comment type="caution">
    <text evidence="2">The sequence shown here is derived from an EMBL/GenBank/DDBJ whole genome shotgun (WGS) entry which is preliminary data.</text>
</comment>
<protein>
    <submittedName>
        <fullName evidence="2">Uncharacterized protein</fullName>
    </submittedName>
</protein>
<accession>A0A2G8KCZ2</accession>
<proteinExistence type="predicted"/>